<accession>A0A177B9R1</accession>
<keyword evidence="2" id="KW-1185">Reference proteome</keyword>
<dbReference type="EMBL" id="LWCA01000180">
    <property type="protein sequence ID" value="OAF70174.1"/>
    <property type="molecule type" value="Genomic_DNA"/>
</dbReference>
<evidence type="ECO:0008006" key="3">
    <source>
        <dbReference type="Google" id="ProtNLM"/>
    </source>
</evidence>
<evidence type="ECO:0000313" key="1">
    <source>
        <dbReference type="EMBL" id="OAF70174.1"/>
    </source>
</evidence>
<organism evidence="1 2">
    <name type="scientific">Intoshia linei</name>
    <dbReference type="NCBI Taxonomy" id="1819745"/>
    <lineage>
        <taxon>Eukaryota</taxon>
        <taxon>Metazoa</taxon>
        <taxon>Spiralia</taxon>
        <taxon>Lophotrochozoa</taxon>
        <taxon>Mesozoa</taxon>
        <taxon>Orthonectida</taxon>
        <taxon>Rhopaluridae</taxon>
        <taxon>Intoshia</taxon>
    </lineage>
</organism>
<evidence type="ECO:0000313" key="2">
    <source>
        <dbReference type="Proteomes" id="UP000078046"/>
    </source>
</evidence>
<reference evidence="1 2" key="1">
    <citation type="submission" date="2016-04" db="EMBL/GenBank/DDBJ databases">
        <title>The genome of Intoshia linei affirms orthonectids as highly simplified spiralians.</title>
        <authorList>
            <person name="Mikhailov K.V."/>
            <person name="Slusarev G.S."/>
            <person name="Nikitin M.A."/>
            <person name="Logacheva M.D."/>
            <person name="Penin A."/>
            <person name="Aleoshin V."/>
            <person name="Panchin Y.V."/>
        </authorList>
    </citation>
    <scope>NUCLEOTIDE SEQUENCE [LARGE SCALE GENOMIC DNA]</scope>
    <source>
        <strain evidence="1">Intl2013</strain>
        <tissue evidence="1">Whole animal</tissue>
    </source>
</reference>
<feature type="non-terminal residue" evidence="1">
    <location>
        <position position="386"/>
    </location>
</feature>
<proteinExistence type="predicted"/>
<dbReference type="AlphaFoldDB" id="A0A177B9R1"/>
<dbReference type="Proteomes" id="UP000078046">
    <property type="component" value="Unassembled WGS sequence"/>
</dbReference>
<gene>
    <name evidence="1" type="ORF">A3Q56_02089</name>
</gene>
<name>A0A177B9R1_9BILA</name>
<protein>
    <recommendedName>
        <fullName evidence="3">PRORP domain-containing protein</fullName>
    </recommendedName>
</protein>
<comment type="caution">
    <text evidence="1">The sequence shown here is derived from an EMBL/GenBank/DDBJ whole genome shotgun (WGS) entry which is preliminary data.</text>
</comment>
<sequence>MKNVKYETVLSCFIKFYRHTLKIPSNVVLKEIKPLNIEQWKNYNDIILSSKIIKKNTWPMILLRQVQDKNYKFSKNLNISIQNSEISQTVLYKAIYFQSLDPNSDSNRFLFKNFINTLKCSDLNVIELDHIWKTISMYKDIYLDYKYLDNFANDTLSLLKLHHQYYQGSIYVSMASVFISNPEKSLSITENALICKSRVQPFLEIFLQNQTPLSIIDKFFAMCKKYQYTFNVDDAIIIVNFFSEKCYSFEMMHLPSNLTCPFCKNSLSQLEPIGNFSSLISQVDKIAMSNQFSKFYDTSPDQWRKFKTFLSPKRFHVVVDGLNIIQTFKLRNCETVIKFHQNLQHLLTSKLGILKPNILYIFRQHAQSYIRKCRLPLNATTFYVQN</sequence>